<evidence type="ECO:0000256" key="5">
    <source>
        <dbReference type="ARBA" id="ARBA00022691"/>
    </source>
</evidence>
<evidence type="ECO:0000256" key="12">
    <source>
        <dbReference type="SAM" id="MobiDB-lite"/>
    </source>
</evidence>
<feature type="binding site" evidence="9">
    <location>
        <position position="96"/>
    </location>
    <ligand>
        <name>[4Fe-4S] cluster</name>
        <dbReference type="ChEBI" id="CHEBI:49883"/>
    </ligand>
</feature>
<dbReference type="InterPro" id="IPR010280">
    <property type="entry name" value="U5_MeTrfase_fam"/>
</dbReference>
<protein>
    <recommendedName>
        <fullName evidence="9">23S rRNA (uracil(1939)-C(5))-methyltransferase RlmD</fullName>
        <ecNumber evidence="9">2.1.1.190</ecNumber>
    </recommendedName>
    <alternativeName>
        <fullName evidence="9">23S rRNA(m5U1939)-methyltransferase</fullName>
    </alternativeName>
</protein>
<dbReference type="InterPro" id="IPR002792">
    <property type="entry name" value="TRAM_dom"/>
</dbReference>
<evidence type="ECO:0000313" key="14">
    <source>
        <dbReference type="EMBL" id="QEL65506.1"/>
    </source>
</evidence>
<evidence type="ECO:0000259" key="13">
    <source>
        <dbReference type="PROSITE" id="PS50926"/>
    </source>
</evidence>
<dbReference type="GO" id="GO:0003723">
    <property type="term" value="F:RNA binding"/>
    <property type="evidence" value="ECO:0007669"/>
    <property type="project" value="InterPro"/>
</dbReference>
<dbReference type="PANTHER" id="PTHR11061:SF49">
    <property type="entry name" value="23S RRNA (URACIL(1939)-C(5))-METHYLTRANSFERASE RLMD"/>
    <property type="match status" value="1"/>
</dbReference>
<accession>A0A5C1E956</accession>
<keyword evidence="8 9" id="KW-0411">Iron-sulfur</keyword>
<feature type="binding site" evidence="9 10">
    <location>
        <position position="322"/>
    </location>
    <ligand>
        <name>S-adenosyl-L-methionine</name>
        <dbReference type="ChEBI" id="CHEBI:59789"/>
    </ligand>
</feature>
<dbReference type="GO" id="GO:0070041">
    <property type="term" value="F:rRNA (uridine-C5-)-methyltransferase activity"/>
    <property type="evidence" value="ECO:0007669"/>
    <property type="project" value="UniProtKB-UniRule"/>
</dbReference>
<feature type="active site" evidence="11">
    <location>
        <position position="418"/>
    </location>
</feature>
<dbReference type="InterPro" id="IPR001566">
    <property type="entry name" value="23S_rRNA_MeTrfase_RlmD"/>
</dbReference>
<keyword evidence="6 9" id="KW-0479">Metal-binding</keyword>
<dbReference type="PROSITE" id="PS51687">
    <property type="entry name" value="SAM_MT_RNA_M5U"/>
    <property type="match status" value="1"/>
</dbReference>
<evidence type="ECO:0000313" key="15">
    <source>
        <dbReference type="Proteomes" id="UP000323671"/>
    </source>
</evidence>
<proteinExistence type="inferred from homology"/>
<keyword evidence="7 9" id="KW-0408">Iron</keyword>
<keyword evidence="4 9" id="KW-0808">Transferase</keyword>
<evidence type="ECO:0000256" key="1">
    <source>
        <dbReference type="ARBA" id="ARBA00022485"/>
    </source>
</evidence>
<comment type="catalytic activity">
    <reaction evidence="9">
        <text>uridine(1939) in 23S rRNA + S-adenosyl-L-methionine = 5-methyluridine(1939) in 23S rRNA + S-adenosyl-L-homocysteine + H(+)</text>
        <dbReference type="Rhea" id="RHEA:42908"/>
        <dbReference type="Rhea" id="RHEA-COMP:10278"/>
        <dbReference type="Rhea" id="RHEA-COMP:10279"/>
        <dbReference type="ChEBI" id="CHEBI:15378"/>
        <dbReference type="ChEBI" id="CHEBI:57856"/>
        <dbReference type="ChEBI" id="CHEBI:59789"/>
        <dbReference type="ChEBI" id="CHEBI:65315"/>
        <dbReference type="ChEBI" id="CHEBI:74447"/>
        <dbReference type="EC" id="2.1.1.190"/>
    </reaction>
</comment>
<feature type="binding site" evidence="9 10">
    <location>
        <position position="343"/>
    </location>
    <ligand>
        <name>S-adenosyl-L-methionine</name>
        <dbReference type="ChEBI" id="CHEBI:59789"/>
    </ligand>
</feature>
<dbReference type="GO" id="GO:0070475">
    <property type="term" value="P:rRNA base methylation"/>
    <property type="evidence" value="ECO:0007669"/>
    <property type="project" value="TreeGrafter"/>
</dbReference>
<dbReference type="Gene3D" id="2.40.50.140">
    <property type="entry name" value="Nucleic acid-binding proteins"/>
    <property type="match status" value="1"/>
</dbReference>
<evidence type="ECO:0000256" key="2">
    <source>
        <dbReference type="ARBA" id="ARBA00022552"/>
    </source>
</evidence>
<dbReference type="GO" id="GO:0051539">
    <property type="term" value="F:4 iron, 4 sulfur cluster binding"/>
    <property type="evidence" value="ECO:0007669"/>
    <property type="project" value="UniProtKB-KW"/>
</dbReference>
<sequence>MSQPSPALVDTNLDATLETPPAPPVRPARAPRIAQVESLDHEGKGVAHVEGKTIFIDGALPGEVVEYSSYRKKPAFEIAQATRIIKAASSRVVPRCPHFGVCGGCALQHADPSAQVAAKQRVLEDNLAHIGNVKPEEIYSPLQGSPWGYRHRARLSARLVPKKGGMLVGFHEKKSSYIADMSECHVLPKRVSDLLLPLRELIGALSISDRMPQVEVAVGERCLALVLRVLEPINGADEELLRRFADSHGVVFYLQPKGPDTVTRFYPLDAPPLTYTLPEFGIEMNFSPTEFTQVNYPINRVLVRKALRLLDPQPGERIADMFCGLGNFTLPIARSGAKVFGVEGSEALVKRAFENAQANGLASQVDYGVANLFLGTPEIVAGWGHFDKMLIDPPREGAIELVKSLGPDSPKRIVYVSCNPATLARDAAVLVHQQGYVLRGAGIANMFPHTAHVESIALFERE</sequence>
<feature type="domain" description="TRAM" evidence="13">
    <location>
        <begin position="24"/>
        <end position="83"/>
    </location>
</feature>
<evidence type="ECO:0000256" key="9">
    <source>
        <dbReference type="HAMAP-Rule" id="MF_01010"/>
    </source>
</evidence>
<evidence type="ECO:0000256" key="3">
    <source>
        <dbReference type="ARBA" id="ARBA00022603"/>
    </source>
</evidence>
<dbReference type="InterPro" id="IPR029063">
    <property type="entry name" value="SAM-dependent_MTases_sf"/>
</dbReference>
<reference evidence="14 15" key="1">
    <citation type="submission" date="2017-07" db="EMBL/GenBank/DDBJ databases">
        <title>Complete genome sequence of Oryzomicrobium terrae TPP412.</title>
        <authorList>
            <person name="Chiu L.-W."/>
            <person name="Lo K.-J."/>
            <person name="Tsai Y.-M."/>
            <person name="Lin S.-S."/>
            <person name="Kuo C.-H."/>
            <person name="Liu C.-T."/>
        </authorList>
    </citation>
    <scope>NUCLEOTIDE SEQUENCE [LARGE SCALE GENOMIC DNA]</scope>
    <source>
        <strain evidence="14 15">TPP412</strain>
    </source>
</reference>
<dbReference type="AlphaFoldDB" id="A0A5C1E956"/>
<keyword evidence="1 9" id="KW-0004">4Fe-4S</keyword>
<evidence type="ECO:0000256" key="11">
    <source>
        <dbReference type="PROSITE-ProRule" id="PRU10015"/>
    </source>
</evidence>
<dbReference type="SUPFAM" id="SSF50249">
    <property type="entry name" value="Nucleic acid-binding proteins"/>
    <property type="match status" value="1"/>
</dbReference>
<dbReference type="GO" id="GO:0005506">
    <property type="term" value="F:iron ion binding"/>
    <property type="evidence" value="ECO:0007669"/>
    <property type="project" value="UniProtKB-UniRule"/>
</dbReference>
<feature type="binding site" evidence="9 10">
    <location>
        <position position="392"/>
    </location>
    <ligand>
        <name>S-adenosyl-L-methionine</name>
        <dbReference type="ChEBI" id="CHEBI:59789"/>
    </ligand>
</feature>
<dbReference type="KEGG" id="otr:OTERR_20300"/>
<evidence type="ECO:0000256" key="7">
    <source>
        <dbReference type="ARBA" id="ARBA00023004"/>
    </source>
</evidence>
<dbReference type="InterPro" id="IPR012340">
    <property type="entry name" value="NA-bd_OB-fold"/>
</dbReference>
<keyword evidence="15" id="KW-1185">Reference proteome</keyword>
<feature type="binding site" evidence="9">
    <location>
        <position position="327"/>
    </location>
    <ligand>
        <name>S-adenosyl-L-methionine</name>
        <dbReference type="ChEBI" id="CHEBI:59789"/>
    </ligand>
</feature>
<keyword evidence="3 9" id="KW-0489">Methyltransferase</keyword>
<evidence type="ECO:0000256" key="10">
    <source>
        <dbReference type="PROSITE-ProRule" id="PRU01024"/>
    </source>
</evidence>
<feature type="active site" description="Nucleophile" evidence="9 10">
    <location>
        <position position="418"/>
    </location>
</feature>
<feature type="binding site" evidence="9">
    <location>
        <position position="371"/>
    </location>
    <ligand>
        <name>S-adenosyl-L-methionine</name>
        <dbReference type="ChEBI" id="CHEBI:59789"/>
    </ligand>
</feature>
<dbReference type="EC" id="2.1.1.190" evidence="9"/>
<dbReference type="Gene3D" id="3.40.50.150">
    <property type="entry name" value="Vaccinia Virus protein VP39"/>
    <property type="match status" value="1"/>
</dbReference>
<evidence type="ECO:0000256" key="8">
    <source>
        <dbReference type="ARBA" id="ARBA00023014"/>
    </source>
</evidence>
<feature type="binding site" evidence="9">
    <location>
        <position position="184"/>
    </location>
    <ligand>
        <name>[4Fe-4S] cluster</name>
        <dbReference type="ChEBI" id="CHEBI:49883"/>
    </ligand>
</feature>
<evidence type="ECO:0000256" key="6">
    <source>
        <dbReference type="ARBA" id="ARBA00022723"/>
    </source>
</evidence>
<dbReference type="EMBL" id="CP022579">
    <property type="protein sequence ID" value="QEL65506.1"/>
    <property type="molecule type" value="Genomic_DNA"/>
</dbReference>
<dbReference type="CDD" id="cd02440">
    <property type="entry name" value="AdoMet_MTases"/>
    <property type="match status" value="1"/>
</dbReference>
<dbReference type="InterPro" id="IPR030390">
    <property type="entry name" value="MeTrfase_TrmA_AS"/>
</dbReference>
<dbReference type="NCBIfam" id="NF009639">
    <property type="entry name" value="PRK13168.1"/>
    <property type="match status" value="1"/>
</dbReference>
<dbReference type="Pfam" id="PF01938">
    <property type="entry name" value="TRAM"/>
    <property type="match status" value="1"/>
</dbReference>
<dbReference type="RefSeq" id="WP_149425702.1">
    <property type="nucleotide sequence ID" value="NZ_CP022579.1"/>
</dbReference>
<dbReference type="Gene3D" id="2.40.50.1070">
    <property type="match status" value="1"/>
</dbReference>
<dbReference type="HAMAP" id="MF_01010">
    <property type="entry name" value="23SrRNA_methyltr_RlmD"/>
    <property type="match status" value="1"/>
</dbReference>
<dbReference type="Pfam" id="PF05958">
    <property type="entry name" value="tRNA_U5-meth_tr"/>
    <property type="match status" value="2"/>
</dbReference>
<feature type="binding site" evidence="9">
    <location>
        <position position="105"/>
    </location>
    <ligand>
        <name>[4Fe-4S] cluster</name>
        <dbReference type="ChEBI" id="CHEBI:49883"/>
    </ligand>
</feature>
<dbReference type="PROSITE" id="PS50926">
    <property type="entry name" value="TRAM"/>
    <property type="match status" value="1"/>
</dbReference>
<organism evidence="14 15">
    <name type="scientific">Oryzomicrobium terrae</name>
    <dbReference type="NCBI Taxonomy" id="1735038"/>
    <lineage>
        <taxon>Bacteria</taxon>
        <taxon>Pseudomonadati</taxon>
        <taxon>Pseudomonadota</taxon>
        <taxon>Betaproteobacteria</taxon>
        <taxon>Rhodocyclales</taxon>
        <taxon>Rhodocyclaceae</taxon>
        <taxon>Oryzomicrobium</taxon>
    </lineage>
</organism>
<dbReference type="PROSITE" id="PS01230">
    <property type="entry name" value="TRMA_1"/>
    <property type="match status" value="1"/>
</dbReference>
<dbReference type="PANTHER" id="PTHR11061">
    <property type="entry name" value="RNA M5U METHYLTRANSFERASE"/>
    <property type="match status" value="1"/>
</dbReference>
<evidence type="ECO:0000256" key="4">
    <source>
        <dbReference type="ARBA" id="ARBA00022679"/>
    </source>
</evidence>
<name>A0A5C1E956_9RHOO</name>
<comment type="function">
    <text evidence="9">Catalyzes the formation of 5-methyl-uridine at position 1939 (m5U1939) in 23S rRNA.</text>
</comment>
<gene>
    <name evidence="14" type="primary">rumA</name>
    <name evidence="9" type="synonym">rlmD</name>
    <name evidence="14" type="ORF">OTERR_20300</name>
</gene>
<dbReference type="SUPFAM" id="SSF53335">
    <property type="entry name" value="S-adenosyl-L-methionine-dependent methyltransferases"/>
    <property type="match status" value="1"/>
</dbReference>
<comment type="similarity">
    <text evidence="9">Belongs to the class I-like SAM-binding methyltransferase superfamily. RNA M5U methyltransferase family. RlmD subfamily.</text>
</comment>
<feature type="binding site" evidence="9 10">
    <location>
        <position position="293"/>
    </location>
    <ligand>
        <name>S-adenosyl-L-methionine</name>
        <dbReference type="ChEBI" id="CHEBI:59789"/>
    </ligand>
</feature>
<keyword evidence="2 9" id="KW-0698">rRNA processing</keyword>
<feature type="region of interest" description="Disordered" evidence="12">
    <location>
        <begin position="1"/>
        <end position="29"/>
    </location>
</feature>
<keyword evidence="5 9" id="KW-0949">S-adenosyl-L-methionine</keyword>
<feature type="binding site" evidence="9">
    <location>
        <position position="102"/>
    </location>
    <ligand>
        <name>[4Fe-4S] cluster</name>
        <dbReference type="ChEBI" id="CHEBI:49883"/>
    </ligand>
</feature>
<dbReference type="Proteomes" id="UP000323671">
    <property type="component" value="Chromosome"/>
</dbReference>